<dbReference type="InterPro" id="IPR010998">
    <property type="entry name" value="Integrase_recombinase_N"/>
</dbReference>
<keyword evidence="2" id="KW-0229">DNA integration</keyword>
<dbReference type="PROSITE" id="PS51900">
    <property type="entry name" value="CB"/>
    <property type="match status" value="1"/>
</dbReference>
<proteinExistence type="inferred from homology"/>
<dbReference type="InterPro" id="IPR002104">
    <property type="entry name" value="Integrase_catalytic"/>
</dbReference>
<dbReference type="RefSeq" id="WP_243413414.1">
    <property type="nucleotide sequence ID" value="NZ_JACHVZ010000025.1"/>
</dbReference>
<gene>
    <name evidence="9" type="ORF">FHX59_006776</name>
</gene>
<evidence type="ECO:0000256" key="5">
    <source>
        <dbReference type="PROSITE-ProRule" id="PRU01248"/>
    </source>
</evidence>
<dbReference type="PROSITE" id="PS51898">
    <property type="entry name" value="TYR_RECOMBINASE"/>
    <property type="match status" value="1"/>
</dbReference>
<organism evidence="9 10">
    <name type="scientific">Paraburkholderia silvatlantica</name>
    <dbReference type="NCBI Taxonomy" id="321895"/>
    <lineage>
        <taxon>Bacteria</taxon>
        <taxon>Pseudomonadati</taxon>
        <taxon>Pseudomonadota</taxon>
        <taxon>Betaproteobacteria</taxon>
        <taxon>Burkholderiales</taxon>
        <taxon>Burkholderiaceae</taxon>
        <taxon>Paraburkholderia</taxon>
    </lineage>
</organism>
<evidence type="ECO:0000313" key="9">
    <source>
        <dbReference type="EMBL" id="MBB2932295.1"/>
    </source>
</evidence>
<dbReference type="InterPro" id="IPR044068">
    <property type="entry name" value="CB"/>
</dbReference>
<keyword evidence="10" id="KW-1185">Reference proteome</keyword>
<dbReference type="PANTHER" id="PTHR30349">
    <property type="entry name" value="PHAGE INTEGRASE-RELATED"/>
    <property type="match status" value="1"/>
</dbReference>
<sequence>MSSLPANASSLRQRMIDDMRLRQLAPKTQAIYLHIVSEFARFLGRSPDPATVEDLRRYQLYLADHGTSAVSLNHAITGLKFFFTVTLDGPELMVRMQPVRVPRVLPIVLSPDEVRRLIEAAANLKHQTALSVAYGAGLRASEVVALKATDVDSERMTLRIEQGKGRRDRYAMLSPVLLERLRAWWRAQGRLLDGGWLFPGLDPLDQLSTRQLNRAIHAAAERHDTTDEALLLSGRHPPTLARSGMNGRVRAHGISGSAFRDPPLRTGGWPPPGPHAGRRSVSRRAHRSSDAFGQWVPQVPSDPH</sequence>
<dbReference type="Pfam" id="PF00589">
    <property type="entry name" value="Phage_integrase"/>
    <property type="match status" value="1"/>
</dbReference>
<comment type="caution">
    <text evidence="9">The sequence shown here is derived from an EMBL/GenBank/DDBJ whole genome shotgun (WGS) entry which is preliminary data.</text>
</comment>
<comment type="similarity">
    <text evidence="1">Belongs to the 'phage' integrase family.</text>
</comment>
<evidence type="ECO:0000313" key="10">
    <source>
        <dbReference type="Proteomes" id="UP000533533"/>
    </source>
</evidence>
<name>A0ABR6FZX5_9BURK</name>
<evidence type="ECO:0000256" key="1">
    <source>
        <dbReference type="ARBA" id="ARBA00008857"/>
    </source>
</evidence>
<dbReference type="Pfam" id="PF13495">
    <property type="entry name" value="Phage_int_SAM_4"/>
    <property type="match status" value="1"/>
</dbReference>
<dbReference type="InterPro" id="IPR004107">
    <property type="entry name" value="Integrase_SAM-like_N"/>
</dbReference>
<dbReference type="SUPFAM" id="SSF56349">
    <property type="entry name" value="DNA breaking-rejoining enzymes"/>
    <property type="match status" value="1"/>
</dbReference>
<keyword evidence="3 5" id="KW-0238">DNA-binding</keyword>
<evidence type="ECO:0000256" key="4">
    <source>
        <dbReference type="ARBA" id="ARBA00023172"/>
    </source>
</evidence>
<dbReference type="InterPro" id="IPR011010">
    <property type="entry name" value="DNA_brk_join_enz"/>
</dbReference>
<accession>A0ABR6FZX5</accession>
<dbReference type="InterPro" id="IPR050090">
    <property type="entry name" value="Tyrosine_recombinase_XerCD"/>
</dbReference>
<protein>
    <submittedName>
        <fullName evidence="9">Integrase</fullName>
    </submittedName>
</protein>
<feature type="region of interest" description="Disordered" evidence="6">
    <location>
        <begin position="252"/>
        <end position="304"/>
    </location>
</feature>
<evidence type="ECO:0000256" key="3">
    <source>
        <dbReference type="ARBA" id="ARBA00023125"/>
    </source>
</evidence>
<evidence type="ECO:0000256" key="6">
    <source>
        <dbReference type="SAM" id="MobiDB-lite"/>
    </source>
</evidence>
<feature type="domain" description="Tyr recombinase" evidence="7">
    <location>
        <begin position="104"/>
        <end position="304"/>
    </location>
</feature>
<evidence type="ECO:0000259" key="7">
    <source>
        <dbReference type="PROSITE" id="PS51898"/>
    </source>
</evidence>
<evidence type="ECO:0000259" key="8">
    <source>
        <dbReference type="PROSITE" id="PS51900"/>
    </source>
</evidence>
<dbReference type="Gene3D" id="1.10.443.10">
    <property type="entry name" value="Intergrase catalytic core"/>
    <property type="match status" value="1"/>
</dbReference>
<keyword evidence="4" id="KW-0233">DNA recombination</keyword>
<dbReference type="Gene3D" id="1.10.150.130">
    <property type="match status" value="1"/>
</dbReference>
<dbReference type="Proteomes" id="UP000533533">
    <property type="component" value="Unassembled WGS sequence"/>
</dbReference>
<dbReference type="EMBL" id="JACHVZ010000025">
    <property type="protein sequence ID" value="MBB2932295.1"/>
    <property type="molecule type" value="Genomic_DNA"/>
</dbReference>
<dbReference type="PANTHER" id="PTHR30349:SF64">
    <property type="entry name" value="PROPHAGE INTEGRASE INTD-RELATED"/>
    <property type="match status" value="1"/>
</dbReference>
<reference evidence="9 10" key="1">
    <citation type="submission" date="2020-08" db="EMBL/GenBank/DDBJ databases">
        <title>Genomic Encyclopedia of Type Strains, Phase IV (KMG-V): Genome sequencing to study the core and pangenomes of soil and plant-associated prokaryotes.</title>
        <authorList>
            <person name="Whitman W."/>
        </authorList>
    </citation>
    <scope>NUCLEOTIDE SEQUENCE [LARGE SCALE GENOMIC DNA]</scope>
    <source>
        <strain evidence="9 10">SRMrh-85</strain>
    </source>
</reference>
<dbReference type="InterPro" id="IPR013762">
    <property type="entry name" value="Integrase-like_cat_sf"/>
</dbReference>
<evidence type="ECO:0000256" key="2">
    <source>
        <dbReference type="ARBA" id="ARBA00022908"/>
    </source>
</evidence>
<feature type="compositionally biased region" description="Basic residues" evidence="6">
    <location>
        <begin position="276"/>
        <end position="286"/>
    </location>
</feature>
<feature type="domain" description="Core-binding (CB)" evidence="8">
    <location>
        <begin position="6"/>
        <end position="87"/>
    </location>
</feature>